<dbReference type="InterPro" id="IPR053137">
    <property type="entry name" value="NLR-like"/>
</dbReference>
<dbReference type="InterPro" id="IPR035994">
    <property type="entry name" value="Nucleoside_phosphorylase_sf"/>
</dbReference>
<dbReference type="InterPro" id="IPR000845">
    <property type="entry name" value="Nucleoside_phosphorylase_d"/>
</dbReference>
<reference evidence="4" key="1">
    <citation type="journal article" date="2016" name="Genome Announc.">
        <title>Draft genome sequences of fungus Aspergillus calidoustus.</title>
        <authorList>
            <person name="Horn F."/>
            <person name="Linde J."/>
            <person name="Mattern D.J."/>
            <person name="Walther G."/>
            <person name="Guthke R."/>
            <person name="Scherlach K."/>
            <person name="Martin K."/>
            <person name="Brakhage A.A."/>
            <person name="Petzke L."/>
            <person name="Valiante V."/>
        </authorList>
    </citation>
    <scope>NUCLEOTIDE SEQUENCE [LARGE SCALE GENOMIC DNA]</scope>
    <source>
        <strain evidence="4">SF006504</strain>
    </source>
</reference>
<dbReference type="Gene3D" id="3.40.50.1580">
    <property type="entry name" value="Nucleoside phosphorylase domain"/>
    <property type="match status" value="1"/>
</dbReference>
<dbReference type="GO" id="GO:0009116">
    <property type="term" value="P:nucleoside metabolic process"/>
    <property type="evidence" value="ECO:0007669"/>
    <property type="project" value="InterPro"/>
</dbReference>
<dbReference type="PANTHER" id="PTHR46082:SF11">
    <property type="entry name" value="AAA+ ATPASE DOMAIN-CONTAINING PROTEIN-RELATED"/>
    <property type="match status" value="1"/>
</dbReference>
<dbReference type="Pfam" id="PF01048">
    <property type="entry name" value="PNP_UDP_1"/>
    <property type="match status" value="1"/>
</dbReference>
<dbReference type="GO" id="GO:0003824">
    <property type="term" value="F:catalytic activity"/>
    <property type="evidence" value="ECO:0007669"/>
    <property type="project" value="InterPro"/>
</dbReference>
<accession>A0A0U5GQ93</accession>
<evidence type="ECO:0000313" key="4">
    <source>
        <dbReference type="Proteomes" id="UP000054771"/>
    </source>
</evidence>
<proteinExistence type="predicted"/>
<organism evidence="3 4">
    <name type="scientific">Aspergillus calidoustus</name>
    <dbReference type="NCBI Taxonomy" id="454130"/>
    <lineage>
        <taxon>Eukaryota</taxon>
        <taxon>Fungi</taxon>
        <taxon>Dikarya</taxon>
        <taxon>Ascomycota</taxon>
        <taxon>Pezizomycotina</taxon>
        <taxon>Eurotiomycetes</taxon>
        <taxon>Eurotiomycetidae</taxon>
        <taxon>Eurotiales</taxon>
        <taxon>Aspergillaceae</taxon>
        <taxon>Aspergillus</taxon>
        <taxon>Aspergillus subgen. Nidulantes</taxon>
    </lineage>
</organism>
<dbReference type="OMA" id="YGMAINT"/>
<dbReference type="PANTHER" id="PTHR46082">
    <property type="entry name" value="ATP/GTP-BINDING PROTEIN-RELATED"/>
    <property type="match status" value="1"/>
</dbReference>
<evidence type="ECO:0000259" key="2">
    <source>
        <dbReference type="Pfam" id="PF01048"/>
    </source>
</evidence>
<gene>
    <name evidence="3" type="ORF">ASPCAL07955</name>
</gene>
<feature type="compositionally biased region" description="Basic and acidic residues" evidence="1">
    <location>
        <begin position="18"/>
        <end position="30"/>
    </location>
</feature>
<dbReference type="SUPFAM" id="SSF53167">
    <property type="entry name" value="Purine and uridine phosphorylases"/>
    <property type="match status" value="1"/>
</dbReference>
<dbReference type="OrthoDB" id="1577640at2759"/>
<dbReference type="EMBL" id="CDMC01000006">
    <property type="protein sequence ID" value="CEN61295.1"/>
    <property type="molecule type" value="Genomic_DNA"/>
</dbReference>
<name>A0A0U5GQ93_ASPCI</name>
<protein>
    <recommendedName>
        <fullName evidence="2">Nucleoside phosphorylase domain-containing protein</fullName>
    </recommendedName>
</protein>
<sequence length="665" mass="74620">MIHDCQQSHTVSSSVSKLPRDKEREKEQRNEYMMPTAKNLAHNDYKVGWLCALPLEMAAAQAMLDEIHEDLPVQPNDHNAYILGKMGNHNIVIAGLPSGEYGLVSSATVAVQLLSTFHCVRFGLLVGIGGGVPSKTTDVRLGDIVVSKPTRTHGGVMQYDYGKAVAVAGESECGGFERTGMLNRPPQILLTALTKLQASYDVNGSRIPYFLKEVRDQYPSMQAKYTSVAGGRLDQLFKASYMHPKSRDSCDRCDPLETVIRPKRANDHPVVHYGLIASGNKVVKDSQFRDRLGRDYGVLCVEMEAAGLMNNFPCLVIRGICDYADSHKNKNWQGYAASVAAAYAKELLFATSCSEPDQMRNFSDDIKVRPLMDRKADQRVQAQRPVCGICERCQSLDYCMPLDTNLPLTQVQSDQITQFISSQQSVDPLQSLRFAAALSRRHTRQARSDLIDIGQFWLHPRFRKWESNNQNDLVFIKGDYKSHHAIRSFCVDFIELVRRQNSPVIWTLQVHKSTACPGPNTLPTTDVLQDLVCQTLHLSKSLRTEKDASTCCAQISDTQSPMQWMDLLGRAVSSLPMIYILLEVSTAEQFSWVEAFLWLFGTLNKRECRTRVKVVLVAGTTSAALESQMELRLAEQHQLVIPAHSRRLLGRSVPRGTLLVRRRKY</sequence>
<dbReference type="Proteomes" id="UP000054771">
    <property type="component" value="Unassembled WGS sequence"/>
</dbReference>
<keyword evidence="4" id="KW-1185">Reference proteome</keyword>
<feature type="domain" description="Nucleoside phosphorylase" evidence="2">
    <location>
        <begin position="265"/>
        <end position="333"/>
    </location>
</feature>
<dbReference type="AlphaFoldDB" id="A0A0U5GQ93"/>
<feature type="region of interest" description="Disordered" evidence="1">
    <location>
        <begin position="1"/>
        <end position="30"/>
    </location>
</feature>
<evidence type="ECO:0000256" key="1">
    <source>
        <dbReference type="SAM" id="MobiDB-lite"/>
    </source>
</evidence>
<dbReference type="STRING" id="454130.A0A0U5GQ93"/>
<feature type="compositionally biased region" description="Polar residues" evidence="1">
    <location>
        <begin position="1"/>
        <end position="16"/>
    </location>
</feature>
<evidence type="ECO:0000313" key="3">
    <source>
        <dbReference type="EMBL" id="CEN61295.1"/>
    </source>
</evidence>